<dbReference type="SMART" id="SM00220">
    <property type="entry name" value="S_TKc"/>
    <property type="match status" value="1"/>
</dbReference>
<feature type="non-terminal residue" evidence="3">
    <location>
        <position position="1043"/>
    </location>
</feature>
<dbReference type="AlphaFoldDB" id="A0A9P4Q730"/>
<gene>
    <name evidence="3" type="ORF">K431DRAFT_329691</name>
</gene>
<proteinExistence type="predicted"/>
<dbReference type="InterPro" id="IPR000719">
    <property type="entry name" value="Prot_kinase_dom"/>
</dbReference>
<accession>A0A9P4Q730</accession>
<dbReference type="GO" id="GO:0005524">
    <property type="term" value="F:ATP binding"/>
    <property type="evidence" value="ECO:0007669"/>
    <property type="project" value="InterPro"/>
</dbReference>
<feature type="domain" description="Protein kinase" evidence="2">
    <location>
        <begin position="74"/>
        <end position="478"/>
    </location>
</feature>
<sequence length="1043" mass="118387">MRVGGELWMVFETPNSQTTYCCLRHSTSHRQHWNYKRDLDSFDKYRWHFLVLEFDHNIFQYEISHNQLLPFIEEVHLAGSSHGNFSEVTCVEMLARKQTKVTSANKTITVALKTLKNIGESRYDIDKEWRREAKAHKQLNGRRNHIVEGLAAFRQTSGYKKNDKYYFVFEWADGGNLLSFWKENPGPQIGSDIGRSRERVMSVLTQLRGLADALEGMHTTPARSPGHSKCNTIRLPELFAQHDVLKATNDRQLPSISATGLPLPAFNFEGSDGLQDKEKGAPGFTISTPDFSEQTSADAECLVRRGSHLNSVNWRHGDIKPENILRFKEGVSDAWIGTLKLADLGRAQEHFLKTLMRGTQEQEPWRTRWYEPPDLAEDLNERAGGKISRLFDIWSMGCIIFETALWLLYGVDSVTDFFEENSLKPNELNATPYWRKTSHGGYEISGAASRWMNHILQHDPERNSAIGHMVKLVKDRLLKIALPPDSEAFLEGFRTNAADLKDQLDKIIEHATKDERCLFTGIERSNIVTPQMSGPTKRQTPQSESGSRLTPNDAGTEVVKDRSLENVPLGAPILSPIVTENPFAVHLKLPRAWLQECDSNHFSDCSPRDANLQLPKRLIKVDHPKKPRIIESEELSMDPQKVSYIAFSHKWGNMPPTAKTTRQNLEQRRKRIPPDEIPKSFRDAIAVTRALDHNYLWIDTLCISQGPDGDFIEQADTMQTTFSGAHCVIAACSAENATDGFLQNRETGCVKIGGVFVSTVTNDFERDVLQSGLNQRGWVLQEHALAQRTIFFTKNQMYWECGHGAAFLGDPNFPNYTIRPGSTRGEQIHLFTNLFQQCSKLEFSHPEDRPIAIDGLMDRLTSAFKTRSLAGVFESFWGRCLLWQRVDRDKPLGKIPLGSQTRRTPPSWSWMAVEGAISFLEPKGGEVEWNHEKVQLPFGRRTQSSWLKTSHMRDNNAIQAHAYEFTHSKAPAVEEAYLSYDSGRDSSVSTTKCVIIGSEKERVKDPEMRKHYVLLVSRIMQNGGADSYQRVGVGHLPEKLVKL</sequence>
<organism evidence="3 4">
    <name type="scientific">Polychaeton citri CBS 116435</name>
    <dbReference type="NCBI Taxonomy" id="1314669"/>
    <lineage>
        <taxon>Eukaryota</taxon>
        <taxon>Fungi</taxon>
        <taxon>Dikarya</taxon>
        <taxon>Ascomycota</taxon>
        <taxon>Pezizomycotina</taxon>
        <taxon>Dothideomycetes</taxon>
        <taxon>Dothideomycetidae</taxon>
        <taxon>Capnodiales</taxon>
        <taxon>Capnodiaceae</taxon>
        <taxon>Polychaeton</taxon>
    </lineage>
</organism>
<dbReference type="InterPro" id="IPR010730">
    <property type="entry name" value="HET"/>
</dbReference>
<dbReference type="Pfam" id="PF06985">
    <property type="entry name" value="HET"/>
    <property type="match status" value="1"/>
</dbReference>
<feature type="compositionally biased region" description="Polar residues" evidence="1">
    <location>
        <begin position="528"/>
        <end position="550"/>
    </location>
</feature>
<evidence type="ECO:0000313" key="3">
    <source>
        <dbReference type="EMBL" id="KAF2720715.1"/>
    </source>
</evidence>
<feature type="region of interest" description="Disordered" evidence="1">
    <location>
        <begin position="528"/>
        <end position="557"/>
    </location>
</feature>
<dbReference type="PANTHER" id="PTHR33112">
    <property type="entry name" value="DOMAIN PROTEIN, PUTATIVE-RELATED"/>
    <property type="match status" value="1"/>
</dbReference>
<dbReference type="InterPro" id="IPR011009">
    <property type="entry name" value="Kinase-like_dom_sf"/>
</dbReference>
<dbReference type="EMBL" id="MU003797">
    <property type="protein sequence ID" value="KAF2720715.1"/>
    <property type="molecule type" value="Genomic_DNA"/>
</dbReference>
<dbReference type="PROSITE" id="PS50011">
    <property type="entry name" value="PROTEIN_KINASE_DOM"/>
    <property type="match status" value="1"/>
</dbReference>
<dbReference type="PANTHER" id="PTHR33112:SF10">
    <property type="entry name" value="TOL"/>
    <property type="match status" value="1"/>
</dbReference>
<dbReference type="SUPFAM" id="SSF56112">
    <property type="entry name" value="Protein kinase-like (PK-like)"/>
    <property type="match status" value="1"/>
</dbReference>
<evidence type="ECO:0000313" key="4">
    <source>
        <dbReference type="Proteomes" id="UP000799441"/>
    </source>
</evidence>
<reference evidence="3" key="1">
    <citation type="journal article" date="2020" name="Stud. Mycol.">
        <title>101 Dothideomycetes genomes: a test case for predicting lifestyles and emergence of pathogens.</title>
        <authorList>
            <person name="Haridas S."/>
            <person name="Albert R."/>
            <person name="Binder M."/>
            <person name="Bloem J."/>
            <person name="Labutti K."/>
            <person name="Salamov A."/>
            <person name="Andreopoulos B."/>
            <person name="Baker S."/>
            <person name="Barry K."/>
            <person name="Bills G."/>
            <person name="Bluhm B."/>
            <person name="Cannon C."/>
            <person name="Castanera R."/>
            <person name="Culley D."/>
            <person name="Daum C."/>
            <person name="Ezra D."/>
            <person name="Gonzalez J."/>
            <person name="Henrissat B."/>
            <person name="Kuo A."/>
            <person name="Liang C."/>
            <person name="Lipzen A."/>
            <person name="Lutzoni F."/>
            <person name="Magnuson J."/>
            <person name="Mondo S."/>
            <person name="Nolan M."/>
            <person name="Ohm R."/>
            <person name="Pangilinan J."/>
            <person name="Park H.-J."/>
            <person name="Ramirez L."/>
            <person name="Alfaro M."/>
            <person name="Sun H."/>
            <person name="Tritt A."/>
            <person name="Yoshinaga Y."/>
            <person name="Zwiers L.-H."/>
            <person name="Turgeon B."/>
            <person name="Goodwin S."/>
            <person name="Spatafora J."/>
            <person name="Crous P."/>
            <person name="Grigoriev I."/>
        </authorList>
    </citation>
    <scope>NUCLEOTIDE SEQUENCE</scope>
    <source>
        <strain evidence="3">CBS 116435</strain>
    </source>
</reference>
<protein>
    <submittedName>
        <fullName evidence="3">HET-domain-containing protein</fullName>
    </submittedName>
</protein>
<dbReference type="OrthoDB" id="4062651at2759"/>
<keyword evidence="4" id="KW-1185">Reference proteome</keyword>
<dbReference type="GO" id="GO:0004672">
    <property type="term" value="F:protein kinase activity"/>
    <property type="evidence" value="ECO:0007669"/>
    <property type="project" value="InterPro"/>
</dbReference>
<comment type="caution">
    <text evidence="3">The sequence shown here is derived from an EMBL/GenBank/DDBJ whole genome shotgun (WGS) entry which is preliminary data.</text>
</comment>
<dbReference type="Proteomes" id="UP000799441">
    <property type="component" value="Unassembled WGS sequence"/>
</dbReference>
<dbReference type="Pfam" id="PF00069">
    <property type="entry name" value="Pkinase"/>
    <property type="match status" value="1"/>
</dbReference>
<evidence type="ECO:0000256" key="1">
    <source>
        <dbReference type="SAM" id="MobiDB-lite"/>
    </source>
</evidence>
<dbReference type="Gene3D" id="1.10.510.10">
    <property type="entry name" value="Transferase(Phosphotransferase) domain 1"/>
    <property type="match status" value="2"/>
</dbReference>
<evidence type="ECO:0000259" key="2">
    <source>
        <dbReference type="PROSITE" id="PS50011"/>
    </source>
</evidence>
<name>A0A9P4Q730_9PEZI</name>